<protein>
    <submittedName>
        <fullName evidence="5">Methyl-accepting chemotaxis sensory transducer</fullName>
    </submittedName>
</protein>
<feature type="coiled-coil region" evidence="3">
    <location>
        <begin position="298"/>
        <end position="325"/>
    </location>
</feature>
<feature type="domain" description="Methyl-accepting transducer" evidence="4">
    <location>
        <begin position="45"/>
        <end position="302"/>
    </location>
</feature>
<comment type="caution">
    <text evidence="5">The sequence shown here is derived from an EMBL/GenBank/DDBJ whole genome shotgun (WGS) entry which is preliminary data.</text>
</comment>
<evidence type="ECO:0000256" key="3">
    <source>
        <dbReference type="SAM" id="Coils"/>
    </source>
</evidence>
<dbReference type="EMBL" id="ACVI01000116">
    <property type="protein sequence ID" value="EET85000.1"/>
    <property type="molecule type" value="Genomic_DNA"/>
</dbReference>
<dbReference type="KEGG" id="cck:Ccar_02395"/>
<dbReference type="GO" id="GO:0016020">
    <property type="term" value="C:membrane"/>
    <property type="evidence" value="ECO:0007669"/>
    <property type="project" value="InterPro"/>
</dbReference>
<reference evidence="5 6" key="1">
    <citation type="submission" date="2009-06" db="EMBL/GenBank/DDBJ databases">
        <title>The draft genome of Clostridium carboxidivorans P7.</title>
        <authorList>
            <consortium name="US DOE Joint Genome Institute (JGI-PGF)"/>
            <person name="Lucas S."/>
            <person name="Copeland A."/>
            <person name="Lapidus A."/>
            <person name="Glavina del Rio T."/>
            <person name="Tice H."/>
            <person name="Bruce D."/>
            <person name="Goodwin L."/>
            <person name="Pitluck S."/>
            <person name="Larimer F."/>
            <person name="Land M.L."/>
            <person name="Hauser L."/>
            <person name="Hemme C.L."/>
        </authorList>
    </citation>
    <scope>NUCLEOTIDE SEQUENCE [LARGE SCALE GENOMIC DNA]</scope>
    <source>
        <strain evidence="5 6">P7</strain>
    </source>
</reference>
<accession>C6Q0J4</accession>
<keyword evidence="3" id="KW-0175">Coiled coil</keyword>
<dbReference type="Gene3D" id="1.10.287.950">
    <property type="entry name" value="Methyl-accepting chemotaxis protein"/>
    <property type="match status" value="1"/>
</dbReference>
<name>C6Q0J4_9CLOT</name>
<dbReference type="Proteomes" id="UP000004198">
    <property type="component" value="Unassembled WGS sequence"/>
</dbReference>
<evidence type="ECO:0000313" key="6">
    <source>
        <dbReference type="Proteomes" id="UP000004198"/>
    </source>
</evidence>
<dbReference type="GO" id="GO:0007165">
    <property type="term" value="P:signal transduction"/>
    <property type="evidence" value="ECO:0007669"/>
    <property type="project" value="UniProtKB-KW"/>
</dbReference>
<dbReference type="OrthoDB" id="369336at2"/>
<evidence type="ECO:0000256" key="1">
    <source>
        <dbReference type="ARBA" id="ARBA00023224"/>
    </source>
</evidence>
<dbReference type="PANTHER" id="PTHR32089">
    <property type="entry name" value="METHYL-ACCEPTING CHEMOTAXIS PROTEIN MCPB"/>
    <property type="match status" value="1"/>
</dbReference>
<sequence>MLKVIEQTNDVEKNGNENSTKFEADSWIKTSCGHLEEVVSGFSSRSHEMLASANEVANSIQQVAQGANDQSNEIMKIVELLTSLTKETDLVQGKLFTVHKNTQETETQAVEGEGKIYELIDFIVKVKNSFDVVMENVNNLSGTVSEIGKITDVINAISEQTNLLALNASIEAARAGEQGKGFTVVAEEVRKLAEESKVSSGKIVNLVKSISQGTESVLDNSSKVGALLEGQAEVANDTIISFEDIIASVKNVPVLIKETGESLNKVTENSNSVLDKVKKVSEVSEVTSGTSEEISASCEELVASCEEVSKLASKLENEVEDLKNKND</sequence>
<dbReference type="Pfam" id="PF00015">
    <property type="entry name" value="MCPsignal"/>
    <property type="match status" value="1"/>
</dbReference>
<proteinExistence type="predicted"/>
<dbReference type="PANTHER" id="PTHR32089:SF114">
    <property type="entry name" value="METHYL-ACCEPTING CHEMOTAXIS PROTEIN MCPB"/>
    <property type="match status" value="1"/>
</dbReference>
<evidence type="ECO:0000313" key="5">
    <source>
        <dbReference type="EMBL" id="EET85000.1"/>
    </source>
</evidence>
<dbReference type="RefSeq" id="WP_007063446.1">
    <property type="nucleotide sequence ID" value="NZ_ACVI01000116.1"/>
</dbReference>
<evidence type="ECO:0000259" key="4">
    <source>
        <dbReference type="PROSITE" id="PS50111"/>
    </source>
</evidence>
<dbReference type="STRING" id="536227.Ccar_02395"/>
<dbReference type="PATRIC" id="fig|536227.13.peg.508"/>
<dbReference type="PROSITE" id="PS50111">
    <property type="entry name" value="CHEMOTAXIS_TRANSDUC_2"/>
    <property type="match status" value="1"/>
</dbReference>
<keyword evidence="1 2" id="KW-0807">Transducer</keyword>
<keyword evidence="6" id="KW-1185">Reference proteome</keyword>
<dbReference type="SMART" id="SM00283">
    <property type="entry name" value="MA"/>
    <property type="match status" value="1"/>
</dbReference>
<dbReference type="AlphaFoldDB" id="C6Q0J4"/>
<dbReference type="eggNOG" id="COG0840">
    <property type="taxonomic scope" value="Bacteria"/>
</dbReference>
<dbReference type="InterPro" id="IPR004089">
    <property type="entry name" value="MCPsignal_dom"/>
</dbReference>
<dbReference type="SUPFAM" id="SSF58104">
    <property type="entry name" value="Methyl-accepting chemotaxis protein (MCP) signaling domain"/>
    <property type="match status" value="1"/>
</dbReference>
<gene>
    <name evidence="5" type="ORF">CcarbDRAFT_4561</name>
</gene>
<organism evidence="5 6">
    <name type="scientific">Clostridium carboxidivorans P7</name>
    <dbReference type="NCBI Taxonomy" id="536227"/>
    <lineage>
        <taxon>Bacteria</taxon>
        <taxon>Bacillati</taxon>
        <taxon>Bacillota</taxon>
        <taxon>Clostridia</taxon>
        <taxon>Eubacteriales</taxon>
        <taxon>Clostridiaceae</taxon>
        <taxon>Clostridium</taxon>
    </lineage>
</organism>
<evidence type="ECO:0000256" key="2">
    <source>
        <dbReference type="PROSITE-ProRule" id="PRU00284"/>
    </source>
</evidence>